<dbReference type="KEGG" id="ppar:A8F97_03665"/>
<dbReference type="AlphaFoldDB" id="A0A8B3FFJ4"/>
<comment type="caution">
    <text evidence="1">The sequence shown here is derived from an EMBL/GenBank/DDBJ whole genome shotgun (WGS) entry which is preliminary data.</text>
</comment>
<protein>
    <submittedName>
        <fullName evidence="1">Uncharacterized protein</fullName>
    </submittedName>
</protein>
<dbReference type="Proteomes" id="UP000269665">
    <property type="component" value="Unassembled WGS sequence"/>
</dbReference>
<evidence type="ECO:0000313" key="1">
    <source>
        <dbReference type="EMBL" id="RKO76998.1"/>
    </source>
</evidence>
<evidence type="ECO:0000313" key="2">
    <source>
        <dbReference type="Proteomes" id="UP000269665"/>
    </source>
</evidence>
<sequence length="62" mass="6938">MPFHSSLCEGFGRVKHTYFFSVSTHARQGALNRRSALTTGFSALMASLRDTFGVRDRCLGRQ</sequence>
<name>A0A8B3FFJ4_PECPM</name>
<organism evidence="1 2">
    <name type="scientific">Pectobacterium parmentieri</name>
    <dbReference type="NCBI Taxonomy" id="1905730"/>
    <lineage>
        <taxon>Bacteria</taxon>
        <taxon>Pseudomonadati</taxon>
        <taxon>Pseudomonadota</taxon>
        <taxon>Gammaproteobacteria</taxon>
        <taxon>Enterobacterales</taxon>
        <taxon>Pectobacteriaceae</taxon>
        <taxon>Pectobacterium</taxon>
    </lineage>
</organism>
<dbReference type="OrthoDB" id="6420390at2"/>
<gene>
    <name evidence="1" type="ORF">C5E00_09465</name>
</gene>
<dbReference type="EMBL" id="PSZG01000001">
    <property type="protein sequence ID" value="RKO76998.1"/>
    <property type="molecule type" value="Genomic_DNA"/>
</dbReference>
<reference evidence="1 2" key="1">
    <citation type="journal article" date="2018" name="BMC Genomics">
        <title>High genomic variability in the plant pathogenic bacterium Pectobacterium parmentieri deciphered from de novo assembled complete genomes.</title>
        <authorList>
            <person name="Zoledowska S."/>
            <person name="Motyka-Pomagruk A."/>
            <person name="Sledz W."/>
            <person name="Mengoni A."/>
            <person name="Lojkowska E."/>
        </authorList>
    </citation>
    <scope>NUCLEOTIDE SEQUENCE [LARGE SCALE GENOMIC DNA]</scope>
    <source>
        <strain evidence="1 2">IFB5626</strain>
    </source>
</reference>
<proteinExistence type="predicted"/>
<accession>A0A8B3FFJ4</accession>